<dbReference type="AlphaFoldDB" id="F2DVY9"/>
<protein>
    <submittedName>
        <fullName evidence="2">Predicted protein</fullName>
    </submittedName>
</protein>
<dbReference type="EMBL" id="AK368057">
    <property type="protein sequence ID" value="BAJ99260.1"/>
    <property type="molecule type" value="mRNA"/>
</dbReference>
<dbReference type="Pfam" id="PF21473">
    <property type="entry name" value="OB_Ssb-like"/>
    <property type="match status" value="1"/>
</dbReference>
<dbReference type="SUPFAM" id="SSF50249">
    <property type="entry name" value="Nucleic acid-binding proteins"/>
    <property type="match status" value="1"/>
</dbReference>
<dbReference type="InterPro" id="IPR012340">
    <property type="entry name" value="NA-bd_OB-fold"/>
</dbReference>
<sequence>MVEPTRTLKKPHFIKVEKIGPGEHGYNVYLKVVSVKHSTTTKADGKDLKIAEAVCGDETATVNVRAIGDNADFFKEGDIISIRNGRSEVFKEKMRLEIDRWGKVIREPSAKIDKVNENKNLSSVSYEVKVVRK</sequence>
<evidence type="ECO:0000259" key="1">
    <source>
        <dbReference type="Pfam" id="PF21473"/>
    </source>
</evidence>
<reference evidence="2" key="1">
    <citation type="journal article" date="2011" name="Plant Physiol.">
        <title>Comprehensive sequence analysis of 24,783 barley full-length cDNAs derived from 12 clone libraries.</title>
        <authorList>
            <person name="Matsumoto T."/>
            <person name="Tanaka T."/>
            <person name="Sakai H."/>
            <person name="Amano N."/>
            <person name="Kanamori H."/>
            <person name="Kurita K."/>
            <person name="Kikuta A."/>
            <person name="Kamiya K."/>
            <person name="Yamamoto M."/>
            <person name="Ikawa H."/>
            <person name="Fujii N."/>
            <person name="Hori K."/>
            <person name="Itoh T."/>
            <person name="Sato K."/>
        </authorList>
    </citation>
    <scope>NUCLEOTIDE SEQUENCE</scope>
    <source>
        <tissue evidence="2">Shoot and root</tissue>
    </source>
</reference>
<feature type="domain" description="Single-stranded DNA binding protein Ssb-like OB fold" evidence="1">
    <location>
        <begin position="21"/>
        <end position="104"/>
    </location>
</feature>
<organism evidence="2">
    <name type="scientific">Hordeum vulgare subsp. vulgare</name>
    <name type="common">Domesticated barley</name>
    <dbReference type="NCBI Taxonomy" id="112509"/>
    <lineage>
        <taxon>Eukaryota</taxon>
        <taxon>Viridiplantae</taxon>
        <taxon>Streptophyta</taxon>
        <taxon>Embryophyta</taxon>
        <taxon>Tracheophyta</taxon>
        <taxon>Spermatophyta</taxon>
        <taxon>Magnoliopsida</taxon>
        <taxon>Liliopsida</taxon>
        <taxon>Poales</taxon>
        <taxon>Poaceae</taxon>
        <taxon>BOP clade</taxon>
        <taxon>Pooideae</taxon>
        <taxon>Triticodae</taxon>
        <taxon>Triticeae</taxon>
        <taxon>Hordeinae</taxon>
        <taxon>Hordeum</taxon>
    </lineage>
</organism>
<proteinExistence type="evidence at transcript level"/>
<dbReference type="InterPro" id="IPR048970">
    <property type="entry name" value="OB_Ssb-like"/>
</dbReference>
<name>F2DVY9_HORVV</name>
<dbReference type="Gene3D" id="2.40.50.140">
    <property type="entry name" value="Nucleic acid-binding proteins"/>
    <property type="match status" value="1"/>
</dbReference>
<evidence type="ECO:0000313" key="2">
    <source>
        <dbReference type="EMBL" id="BAJ99260.1"/>
    </source>
</evidence>
<accession>F2DVY9</accession>
<dbReference type="PANTHER" id="PTHR31472:SF5">
    <property type="entry name" value="OS05G0244600 PROTEIN"/>
    <property type="match status" value="1"/>
</dbReference>
<dbReference type="PANTHER" id="PTHR31472">
    <property type="entry name" value="OS05G0244600 PROTEIN"/>
    <property type="match status" value="1"/>
</dbReference>